<dbReference type="Gene3D" id="3.90.640.20">
    <property type="entry name" value="Heat-shock cognate protein, ATPase"/>
    <property type="match status" value="1"/>
</dbReference>
<dbReference type="Gene3D" id="3.30.565.40">
    <property type="entry name" value="Fervidobacterium nodosum Rt17-B1 like"/>
    <property type="match status" value="1"/>
</dbReference>
<sequence length="548" mass="60902">MITKNNLKKTAIVGTLCFTVAFSNVSSVNLVSASTINTESTVTANNTSESSSLYLIHTTVDGKELYGFIDGTGAVVVKPIYTWARNFSSGVAVVNQNDKYLVINTKGEVLYTTTNYLNDFHNGLASFTDNTTYKSGYINPQGKVVLKAVYNYTGNFGKDNTAIVSKSGKYYRINKQGKILKTYSLTNKNYYYNITDDGYAIYTNPKTYLSGVVDLNGKTILKANYGEVTYLGNGLFGVKKKLAADEGYLVSIKPSALFNKSGKQLTSFKYYDLSVYNNNYASYTDSKYTYLIDTTGNIVSSFPKQEGRGTLTVQGDVVQADIDNTLSYLKLDGTVIWKNPTTTTLSSGVIVDSLKFKPNKYVTVYYPQLSGLSDATVQKQVNDKLVSLFTDNAKKVTDKDGLTIDDSFSVDQIKDLLIVSKTGYDYYFGAAHGTPFRLYYFIDAKTGVFYEFKDLFLKDSSYIKTLNNIVSKEIKKQIKDGTGYYFDSNGSYVTGNQFFYLNADTLTLYFDSTSIAPYAAGFPEFKVPFSSIDSLINKDGAFWKSFHE</sequence>
<feature type="domain" description="DUF3298" evidence="2">
    <location>
        <begin position="453"/>
        <end position="530"/>
    </location>
</feature>
<dbReference type="Pfam" id="PF11738">
    <property type="entry name" value="DUF3298"/>
    <property type="match status" value="1"/>
</dbReference>
<gene>
    <name evidence="3" type="ORF">bsdcttw_01590</name>
</gene>
<dbReference type="EMBL" id="AP023368">
    <property type="protein sequence ID" value="BCJ97118.1"/>
    <property type="molecule type" value="Genomic_DNA"/>
</dbReference>
<reference evidence="3 4" key="1">
    <citation type="submission" date="2020-08" db="EMBL/GenBank/DDBJ databases">
        <title>Draft genome sequencing of an Anaerocolumna strain isolated from anoxic soil subjected to BSD treatment.</title>
        <authorList>
            <person name="Uek A."/>
            <person name="Tonouchi A."/>
        </authorList>
    </citation>
    <scope>NUCLEOTIDE SEQUENCE [LARGE SCALE GENOMIC DNA]</scope>
    <source>
        <strain evidence="3 4">CTTW</strain>
    </source>
</reference>
<name>A0A7I8DF52_9FIRM</name>
<dbReference type="AlphaFoldDB" id="A0A7I8DF52"/>
<dbReference type="InterPro" id="IPR021729">
    <property type="entry name" value="DUF3298"/>
</dbReference>
<proteinExistence type="predicted"/>
<keyword evidence="4" id="KW-1185">Reference proteome</keyword>
<dbReference type="Pfam" id="PF14903">
    <property type="entry name" value="WG_beta_rep"/>
    <property type="match status" value="3"/>
</dbReference>
<dbReference type="RefSeq" id="WP_185257580.1">
    <property type="nucleotide sequence ID" value="NZ_AP023368.1"/>
</dbReference>
<dbReference type="Proteomes" id="UP000515703">
    <property type="component" value="Chromosome"/>
</dbReference>
<dbReference type="PANTHER" id="PTHR37841">
    <property type="entry name" value="GLR2918 PROTEIN"/>
    <property type="match status" value="1"/>
</dbReference>
<dbReference type="PANTHER" id="PTHR37841:SF1">
    <property type="entry name" value="DUF3298 DOMAIN-CONTAINING PROTEIN"/>
    <property type="match status" value="1"/>
</dbReference>
<evidence type="ECO:0000313" key="4">
    <source>
        <dbReference type="Proteomes" id="UP000515703"/>
    </source>
</evidence>
<dbReference type="KEGG" id="acht:bsdcttw_01590"/>
<keyword evidence="1" id="KW-0732">Signal</keyword>
<protein>
    <recommendedName>
        <fullName evidence="2">DUF3298 domain-containing protein</fullName>
    </recommendedName>
</protein>
<dbReference type="InterPro" id="IPR032774">
    <property type="entry name" value="WG_beta_rep"/>
</dbReference>
<organism evidence="3 4">
    <name type="scientific">Anaerocolumna chitinilytica</name>
    <dbReference type="NCBI Taxonomy" id="1727145"/>
    <lineage>
        <taxon>Bacteria</taxon>
        <taxon>Bacillati</taxon>
        <taxon>Bacillota</taxon>
        <taxon>Clostridia</taxon>
        <taxon>Lachnospirales</taxon>
        <taxon>Lachnospiraceae</taxon>
        <taxon>Anaerocolumna</taxon>
    </lineage>
</organism>
<evidence type="ECO:0000259" key="2">
    <source>
        <dbReference type="Pfam" id="PF11738"/>
    </source>
</evidence>
<reference evidence="3 4" key="2">
    <citation type="submission" date="2020-08" db="EMBL/GenBank/DDBJ databases">
        <authorList>
            <person name="Ueki A."/>
            <person name="Tonouchi A."/>
        </authorList>
    </citation>
    <scope>NUCLEOTIDE SEQUENCE [LARGE SCALE GENOMIC DNA]</scope>
    <source>
        <strain evidence="3 4">CTTW</strain>
    </source>
</reference>
<feature type="signal peptide" evidence="1">
    <location>
        <begin position="1"/>
        <end position="23"/>
    </location>
</feature>
<accession>A0A7I8DF52</accession>
<evidence type="ECO:0000256" key="1">
    <source>
        <dbReference type="SAM" id="SignalP"/>
    </source>
</evidence>
<evidence type="ECO:0000313" key="3">
    <source>
        <dbReference type="EMBL" id="BCJ97118.1"/>
    </source>
</evidence>
<dbReference type="InterPro" id="IPR037126">
    <property type="entry name" value="PdaC/RsiV-like_sf"/>
</dbReference>
<feature type="chain" id="PRO_5038775104" description="DUF3298 domain-containing protein" evidence="1">
    <location>
        <begin position="24"/>
        <end position="548"/>
    </location>
</feature>